<reference evidence="2 3" key="1">
    <citation type="submission" date="2020-02" db="EMBL/GenBank/DDBJ databases">
        <authorList>
            <person name="Zhang X.-Y."/>
        </authorList>
    </citation>
    <scope>NUCLEOTIDE SEQUENCE [LARGE SCALE GENOMIC DNA]</scope>
    <source>
        <strain evidence="2 3">C33</strain>
    </source>
</reference>
<organism evidence="2 3">
    <name type="scientific">Wenzhouxiangella limi</name>
    <dbReference type="NCBI Taxonomy" id="2707351"/>
    <lineage>
        <taxon>Bacteria</taxon>
        <taxon>Pseudomonadati</taxon>
        <taxon>Pseudomonadota</taxon>
        <taxon>Gammaproteobacteria</taxon>
        <taxon>Chromatiales</taxon>
        <taxon>Wenzhouxiangellaceae</taxon>
        <taxon>Wenzhouxiangella</taxon>
    </lineage>
</organism>
<dbReference type="PANTHER" id="PTHR45947:SF3">
    <property type="entry name" value="SULFOQUINOVOSYL TRANSFERASE SQD2"/>
    <property type="match status" value="1"/>
</dbReference>
<dbReference type="EMBL" id="JAAGSC010000040">
    <property type="protein sequence ID" value="NDY95614.1"/>
    <property type="molecule type" value="Genomic_DNA"/>
</dbReference>
<evidence type="ECO:0000313" key="2">
    <source>
        <dbReference type="EMBL" id="NDY95614.1"/>
    </source>
</evidence>
<dbReference type="GO" id="GO:0016757">
    <property type="term" value="F:glycosyltransferase activity"/>
    <property type="evidence" value="ECO:0007669"/>
    <property type="project" value="InterPro"/>
</dbReference>
<keyword evidence="3" id="KW-1185">Reference proteome</keyword>
<dbReference type="Proteomes" id="UP000484885">
    <property type="component" value="Unassembled WGS sequence"/>
</dbReference>
<comment type="caution">
    <text evidence="2">The sequence shown here is derived from an EMBL/GenBank/DDBJ whole genome shotgun (WGS) entry which is preliminary data.</text>
</comment>
<gene>
    <name evidence="2" type="ORF">G3I74_07735</name>
</gene>
<dbReference type="Pfam" id="PF00534">
    <property type="entry name" value="Glycos_transf_1"/>
    <property type="match status" value="1"/>
</dbReference>
<dbReference type="SUPFAM" id="SSF53756">
    <property type="entry name" value="UDP-Glycosyltransferase/glycogen phosphorylase"/>
    <property type="match status" value="1"/>
</dbReference>
<sequence>MSEALHLIVPGDPGQRTGGYLFDARIVEQLRALGWTVTVTGLSGRFPLADTAARASMAESLAALPEQSRVMIDGLALGAVPEAVATQADRLKLVGLVHHPLADETGLNDAQRERLLSSERQALALCDAIVVTSAFTARRLQALGLTQKQAIVIEPGVERAQLAPAALARRQTGREPETETLLCVASLTPRKGQDLLVAALDSLRHLPWRCRLSGSDARAPDFAAAVREQIARLGLDGRVEVSGERDAAELEGDYRWASVCVLPSHYEGYGMVVTEALARGLPVIATSGGALADTVPEDTGLRVPPGDADALARALARWLSDESLRRRCTEAAIERRDQLPGWTGSARRLAEALTSA</sequence>
<protein>
    <submittedName>
        <fullName evidence="2">Glycosyltransferase family 4 protein</fullName>
    </submittedName>
</protein>
<dbReference type="AlphaFoldDB" id="A0A845UYN5"/>
<keyword evidence="2" id="KW-0808">Transferase</keyword>
<name>A0A845UYN5_9GAMM</name>
<dbReference type="CDD" id="cd03801">
    <property type="entry name" value="GT4_PimA-like"/>
    <property type="match status" value="1"/>
</dbReference>
<dbReference type="InterPro" id="IPR050194">
    <property type="entry name" value="Glycosyltransferase_grp1"/>
</dbReference>
<feature type="domain" description="Glycosyl transferase family 1" evidence="1">
    <location>
        <begin position="169"/>
        <end position="334"/>
    </location>
</feature>
<dbReference type="PANTHER" id="PTHR45947">
    <property type="entry name" value="SULFOQUINOVOSYL TRANSFERASE SQD2"/>
    <property type="match status" value="1"/>
</dbReference>
<proteinExistence type="predicted"/>
<dbReference type="Gene3D" id="3.40.50.2000">
    <property type="entry name" value="Glycogen Phosphorylase B"/>
    <property type="match status" value="2"/>
</dbReference>
<dbReference type="InterPro" id="IPR001296">
    <property type="entry name" value="Glyco_trans_1"/>
</dbReference>
<dbReference type="RefSeq" id="WP_164211012.1">
    <property type="nucleotide sequence ID" value="NZ_JAAGSC010000040.1"/>
</dbReference>
<accession>A0A845UYN5</accession>
<evidence type="ECO:0000259" key="1">
    <source>
        <dbReference type="Pfam" id="PF00534"/>
    </source>
</evidence>
<evidence type="ECO:0000313" key="3">
    <source>
        <dbReference type="Proteomes" id="UP000484885"/>
    </source>
</evidence>